<keyword evidence="3" id="KW-1185">Reference proteome</keyword>
<dbReference type="Proteomes" id="UP000266841">
    <property type="component" value="Unassembled WGS sequence"/>
</dbReference>
<dbReference type="InterPro" id="IPR045068">
    <property type="entry name" value="BACURD1-3"/>
</dbReference>
<organism evidence="2 3">
    <name type="scientific">Thalassiosira oceanica</name>
    <name type="common">Marine diatom</name>
    <dbReference type="NCBI Taxonomy" id="159749"/>
    <lineage>
        <taxon>Eukaryota</taxon>
        <taxon>Sar</taxon>
        <taxon>Stramenopiles</taxon>
        <taxon>Ochrophyta</taxon>
        <taxon>Bacillariophyta</taxon>
        <taxon>Coscinodiscophyceae</taxon>
        <taxon>Thalassiosirophycidae</taxon>
        <taxon>Thalassiosirales</taxon>
        <taxon>Thalassiosiraceae</taxon>
        <taxon>Thalassiosira</taxon>
    </lineage>
</organism>
<evidence type="ECO:0000313" key="2">
    <source>
        <dbReference type="EMBL" id="EJK47762.1"/>
    </source>
</evidence>
<dbReference type="PANTHER" id="PTHR11145:SF8">
    <property type="entry name" value="RE57120P"/>
    <property type="match status" value="1"/>
</dbReference>
<accession>K0RM21</accession>
<dbReference type="EMBL" id="AGNL01046651">
    <property type="protein sequence ID" value="EJK47762.1"/>
    <property type="molecule type" value="Genomic_DNA"/>
</dbReference>
<dbReference type="SUPFAM" id="SSF54695">
    <property type="entry name" value="POZ domain"/>
    <property type="match status" value="1"/>
</dbReference>
<feature type="domain" description="Potassium channel tetramerisation-type BTB" evidence="1">
    <location>
        <begin position="4"/>
        <end position="83"/>
    </location>
</feature>
<name>K0RM21_THAOC</name>
<dbReference type="Gene3D" id="3.30.710.10">
    <property type="entry name" value="Potassium Channel Kv1.1, Chain A"/>
    <property type="match status" value="1"/>
</dbReference>
<dbReference type="CDD" id="cd18316">
    <property type="entry name" value="BTB_POZ_KCTD-like"/>
    <property type="match status" value="1"/>
</dbReference>
<dbReference type="PANTHER" id="PTHR11145">
    <property type="entry name" value="BTB/POZ DOMAIN-CONTAINING ADAPTER FOR CUL3-MEDIATED RHOA DEGRADATION PROTEIN FAMILY MEMBER"/>
    <property type="match status" value="1"/>
</dbReference>
<dbReference type="InterPro" id="IPR003131">
    <property type="entry name" value="T1-type_BTB"/>
</dbReference>
<comment type="caution">
    <text evidence="2">The sequence shown here is derived from an EMBL/GenBank/DDBJ whole genome shotgun (WGS) entry which is preliminary data.</text>
</comment>
<gene>
    <name evidence="2" type="ORF">THAOC_33501</name>
</gene>
<protein>
    <recommendedName>
        <fullName evidence="1">Potassium channel tetramerisation-type BTB domain-containing protein</fullName>
    </recommendedName>
</protein>
<dbReference type="AlphaFoldDB" id="K0RM21"/>
<evidence type="ECO:0000259" key="1">
    <source>
        <dbReference type="Pfam" id="PF02214"/>
    </source>
</evidence>
<sequence>MDPVSFNVGGKIFQVSRYLLKKHSETMLGTAASSGYSSPEPIFLDGDAAIFAQVLIYLRHGNITLPVTISKDMFIKELVYYDVAIGPGSVKSESEGRFMLIENQTRVLEKINENLSVLSKFDPCFQKIIKNLSVLSTFDQCYGSQFYSGYSEEGMGKLADDIHRKLHEHTK</sequence>
<dbReference type="Pfam" id="PF02214">
    <property type="entry name" value="BTB_2"/>
    <property type="match status" value="1"/>
</dbReference>
<reference evidence="2 3" key="1">
    <citation type="journal article" date="2012" name="Genome Biol.">
        <title>Genome and low-iron response of an oceanic diatom adapted to chronic iron limitation.</title>
        <authorList>
            <person name="Lommer M."/>
            <person name="Specht M."/>
            <person name="Roy A.S."/>
            <person name="Kraemer L."/>
            <person name="Andreson R."/>
            <person name="Gutowska M.A."/>
            <person name="Wolf J."/>
            <person name="Bergner S.V."/>
            <person name="Schilhabel M.B."/>
            <person name="Klostermeier U.C."/>
            <person name="Beiko R.G."/>
            <person name="Rosenstiel P."/>
            <person name="Hippler M."/>
            <person name="Laroche J."/>
        </authorList>
    </citation>
    <scope>NUCLEOTIDE SEQUENCE [LARGE SCALE GENOMIC DNA]</scope>
    <source>
        <strain evidence="2 3">CCMP1005</strain>
    </source>
</reference>
<proteinExistence type="predicted"/>
<evidence type="ECO:0000313" key="3">
    <source>
        <dbReference type="Proteomes" id="UP000266841"/>
    </source>
</evidence>
<dbReference type="InterPro" id="IPR011333">
    <property type="entry name" value="SKP1/BTB/POZ_sf"/>
</dbReference>
<dbReference type="GO" id="GO:0051260">
    <property type="term" value="P:protein homooligomerization"/>
    <property type="evidence" value="ECO:0007669"/>
    <property type="project" value="InterPro"/>
</dbReference>
<dbReference type="OrthoDB" id="55531at2759"/>